<dbReference type="STRING" id="456900.A0A151IJJ7"/>
<sequence length="263" mass="30782">MLSDFINLTFNTDKLIEFFIRHNILSAVTNCNECENIVHLNTKTLMFTCRKKRFVKNIHKKRISQQCRFERSGKVGTWFGNSNLDISLICRLTAYFIMFPPPRVHFLSLDTGLSRVTAIDWLNFCREVCESWAKKHCEKIGGPGHIVEVDEAKFGRRKYNRGRVVEGHWVFGGIDRQSKKIFLVAVQDRTQETLLKCIKDWILPESTIISDCWKSYRCLENENFQHLTVNHSYNFVDPDTGIFSKYISEYLINIKLANILIFL</sequence>
<dbReference type="Pfam" id="PF12762">
    <property type="entry name" value="DDE_Tnp_IS1595"/>
    <property type="match status" value="1"/>
</dbReference>
<dbReference type="InterPro" id="IPR053164">
    <property type="entry name" value="IS1016-like_transposase"/>
</dbReference>
<evidence type="ECO:0000313" key="2">
    <source>
        <dbReference type="EMBL" id="KYN03583.1"/>
    </source>
</evidence>
<feature type="domain" description="ISXO2-like transposase" evidence="1">
    <location>
        <begin position="139"/>
        <end position="263"/>
    </location>
</feature>
<dbReference type="EMBL" id="KQ977325">
    <property type="protein sequence ID" value="KYN03583.1"/>
    <property type="molecule type" value="Genomic_DNA"/>
</dbReference>
<dbReference type="PANTHER" id="PTHR47163:SF2">
    <property type="entry name" value="SI:DKEY-17M8.2"/>
    <property type="match status" value="1"/>
</dbReference>
<protein>
    <recommendedName>
        <fullName evidence="1">ISXO2-like transposase domain-containing protein</fullName>
    </recommendedName>
</protein>
<dbReference type="InterPro" id="IPR024445">
    <property type="entry name" value="Tnp_ISXO2-like"/>
</dbReference>
<evidence type="ECO:0000313" key="3">
    <source>
        <dbReference type="Proteomes" id="UP000078542"/>
    </source>
</evidence>
<proteinExistence type="predicted"/>
<evidence type="ECO:0000259" key="1">
    <source>
        <dbReference type="SMART" id="SM01126"/>
    </source>
</evidence>
<name>A0A151IJJ7_9HYME</name>
<dbReference type="PANTHER" id="PTHR47163">
    <property type="entry name" value="DDE_TNP_IS1595 DOMAIN-CONTAINING PROTEIN"/>
    <property type="match status" value="1"/>
</dbReference>
<dbReference type="Proteomes" id="UP000078542">
    <property type="component" value="Unassembled WGS sequence"/>
</dbReference>
<dbReference type="AlphaFoldDB" id="A0A151IJJ7"/>
<keyword evidence="3" id="KW-1185">Reference proteome</keyword>
<accession>A0A151IJJ7</accession>
<organism evidence="2 3">
    <name type="scientific">Cyphomyrmex costatus</name>
    <dbReference type="NCBI Taxonomy" id="456900"/>
    <lineage>
        <taxon>Eukaryota</taxon>
        <taxon>Metazoa</taxon>
        <taxon>Ecdysozoa</taxon>
        <taxon>Arthropoda</taxon>
        <taxon>Hexapoda</taxon>
        <taxon>Insecta</taxon>
        <taxon>Pterygota</taxon>
        <taxon>Neoptera</taxon>
        <taxon>Endopterygota</taxon>
        <taxon>Hymenoptera</taxon>
        <taxon>Apocrita</taxon>
        <taxon>Aculeata</taxon>
        <taxon>Formicoidea</taxon>
        <taxon>Formicidae</taxon>
        <taxon>Myrmicinae</taxon>
        <taxon>Cyphomyrmex</taxon>
    </lineage>
</organism>
<gene>
    <name evidence="2" type="ORF">ALC62_05568</name>
</gene>
<reference evidence="2 3" key="1">
    <citation type="submission" date="2016-03" db="EMBL/GenBank/DDBJ databases">
        <title>Cyphomyrmex costatus WGS genome.</title>
        <authorList>
            <person name="Nygaard S."/>
            <person name="Hu H."/>
            <person name="Boomsma J."/>
            <person name="Zhang G."/>
        </authorList>
    </citation>
    <scope>NUCLEOTIDE SEQUENCE [LARGE SCALE GENOMIC DNA]</scope>
    <source>
        <strain evidence="2">MS0001</strain>
        <tissue evidence="2">Whole body</tissue>
    </source>
</reference>
<dbReference type="SMART" id="SM01126">
    <property type="entry name" value="DDE_Tnp_IS1595"/>
    <property type="match status" value="1"/>
</dbReference>